<dbReference type="InterPro" id="IPR052897">
    <property type="entry name" value="Sec-Metab_Biosynth_Hydrolase"/>
</dbReference>
<evidence type="ECO:0008006" key="4">
    <source>
        <dbReference type="Google" id="ProtNLM"/>
    </source>
</evidence>
<dbReference type="InParanoid" id="A0A2P5HYA2"/>
<dbReference type="InterPro" id="IPR029058">
    <property type="entry name" value="AB_hydrolase_fold"/>
</dbReference>
<feature type="region of interest" description="Disordered" evidence="1">
    <location>
        <begin position="1"/>
        <end position="24"/>
    </location>
</feature>
<keyword evidence="3" id="KW-1185">Reference proteome</keyword>
<evidence type="ECO:0000313" key="2">
    <source>
        <dbReference type="EMBL" id="POS75232.1"/>
    </source>
</evidence>
<dbReference type="OrthoDB" id="1263307at2759"/>
<evidence type="ECO:0000313" key="3">
    <source>
        <dbReference type="Proteomes" id="UP000094444"/>
    </source>
</evidence>
<protein>
    <recommendedName>
        <fullName evidence="4">AB hydrolase-1 domain-containing protein</fullName>
    </recommendedName>
</protein>
<evidence type="ECO:0000256" key="1">
    <source>
        <dbReference type="SAM" id="MobiDB-lite"/>
    </source>
</evidence>
<sequence length="194" mass="20643">MAPPSLLRPDPGLPLRTRLPHRSSHDAVEAAVRKVLDGGDDVILVMHSYGGGPGSAAAGKIAEAAGGGGSSGDGKGRIKRLVYVVLFLIQDGNTSLNEKALVWMYDGLPKEEQQKQLDATGTHPITPFDKPIPLKYAEFMVKRAQGEEAREGGVRAFVGELAEVYMDCGHCAILLVDEKVKELGKILVAAAEES</sequence>
<dbReference type="Proteomes" id="UP000094444">
    <property type="component" value="Unassembled WGS sequence"/>
</dbReference>
<dbReference type="PANTHER" id="PTHR37017:SF11">
    <property type="entry name" value="ESTERASE_LIPASE_THIOESTERASE DOMAIN-CONTAINING PROTEIN"/>
    <property type="match status" value="1"/>
</dbReference>
<organism evidence="2 3">
    <name type="scientific">Diaporthe helianthi</name>
    <dbReference type="NCBI Taxonomy" id="158607"/>
    <lineage>
        <taxon>Eukaryota</taxon>
        <taxon>Fungi</taxon>
        <taxon>Dikarya</taxon>
        <taxon>Ascomycota</taxon>
        <taxon>Pezizomycotina</taxon>
        <taxon>Sordariomycetes</taxon>
        <taxon>Sordariomycetidae</taxon>
        <taxon>Diaporthales</taxon>
        <taxon>Diaporthaceae</taxon>
        <taxon>Diaporthe</taxon>
    </lineage>
</organism>
<dbReference type="AlphaFoldDB" id="A0A2P5HYA2"/>
<accession>A0A2P5HYA2</accession>
<dbReference type="EMBL" id="MAVT02000513">
    <property type="protein sequence ID" value="POS75232.1"/>
    <property type="molecule type" value="Genomic_DNA"/>
</dbReference>
<name>A0A2P5HYA2_DIAHE</name>
<reference evidence="2" key="1">
    <citation type="submission" date="2017-09" db="EMBL/GenBank/DDBJ databases">
        <title>Polyketide synthases of a Diaporthe helianthi virulent isolate.</title>
        <authorList>
            <person name="Baroncelli R."/>
        </authorList>
    </citation>
    <scope>NUCLEOTIDE SEQUENCE [LARGE SCALE GENOMIC DNA]</scope>
    <source>
        <strain evidence="2">7/96</strain>
    </source>
</reference>
<gene>
    <name evidence="2" type="ORF">DHEL01_v206370</name>
</gene>
<comment type="caution">
    <text evidence="2">The sequence shown here is derived from an EMBL/GenBank/DDBJ whole genome shotgun (WGS) entry which is preliminary data.</text>
</comment>
<dbReference type="PANTHER" id="PTHR37017">
    <property type="entry name" value="AB HYDROLASE-1 DOMAIN-CONTAINING PROTEIN-RELATED"/>
    <property type="match status" value="1"/>
</dbReference>
<dbReference type="Gene3D" id="3.40.50.1820">
    <property type="entry name" value="alpha/beta hydrolase"/>
    <property type="match status" value="1"/>
</dbReference>
<proteinExistence type="predicted"/>